<reference evidence="1 2" key="1">
    <citation type="submission" date="2015-01" db="EMBL/GenBank/DDBJ databases">
        <title>Evolution of Trichinella species and genotypes.</title>
        <authorList>
            <person name="Korhonen P.K."/>
            <person name="Edoardo P."/>
            <person name="Giuseppe L.R."/>
            <person name="Gasser R.B."/>
        </authorList>
    </citation>
    <scope>NUCLEOTIDE SEQUENCE [LARGE SCALE GENOMIC DNA]</scope>
    <source>
        <strain evidence="1">ISS1980</strain>
    </source>
</reference>
<protein>
    <submittedName>
        <fullName evidence="1">Uncharacterized protein</fullName>
    </submittedName>
</protein>
<gene>
    <name evidence="1" type="ORF">T10_7070</name>
</gene>
<keyword evidence="2" id="KW-1185">Reference proteome</keyword>
<comment type="caution">
    <text evidence="1">The sequence shown here is derived from an EMBL/GenBank/DDBJ whole genome shotgun (WGS) entry which is preliminary data.</text>
</comment>
<accession>A0A0V1M1P4</accession>
<proteinExistence type="predicted"/>
<dbReference type="AlphaFoldDB" id="A0A0V1M1P4"/>
<evidence type="ECO:0000313" key="2">
    <source>
        <dbReference type="Proteomes" id="UP000054843"/>
    </source>
</evidence>
<name>A0A0V1M1P4_9BILA</name>
<dbReference type="Proteomes" id="UP000054843">
    <property type="component" value="Unassembled WGS sequence"/>
</dbReference>
<sequence length="135" mass="14900">MTKYGISIDLGGRKIFGPSLGSTVTSLEEDEVCGSPLLQPEPQQNEHNRLAKTRTSFHSLDRTVCDHPIHPYSAVWLLVAFVGAKKLRNHWLYGFVFICSIAVTKEVSDLARRVLIHCAGDVLMNGHVSRNLASG</sequence>
<evidence type="ECO:0000313" key="1">
    <source>
        <dbReference type="EMBL" id="KRZ65639.1"/>
    </source>
</evidence>
<organism evidence="1 2">
    <name type="scientific">Trichinella papuae</name>
    <dbReference type="NCBI Taxonomy" id="268474"/>
    <lineage>
        <taxon>Eukaryota</taxon>
        <taxon>Metazoa</taxon>
        <taxon>Ecdysozoa</taxon>
        <taxon>Nematoda</taxon>
        <taxon>Enoplea</taxon>
        <taxon>Dorylaimia</taxon>
        <taxon>Trichinellida</taxon>
        <taxon>Trichinellidae</taxon>
        <taxon>Trichinella</taxon>
    </lineage>
</organism>
<dbReference type="EMBL" id="JYDO01000317">
    <property type="protein sequence ID" value="KRZ65639.1"/>
    <property type="molecule type" value="Genomic_DNA"/>
</dbReference>